<dbReference type="EMBL" id="JABBPN010000019">
    <property type="protein sequence ID" value="NMO97561.1"/>
    <property type="molecule type" value="Genomic_DNA"/>
</dbReference>
<dbReference type="InterPro" id="IPR028098">
    <property type="entry name" value="Glyco_trans_4-like_N"/>
</dbReference>
<evidence type="ECO:0000259" key="2">
    <source>
        <dbReference type="Pfam" id="PF13439"/>
    </source>
</evidence>
<dbReference type="InterPro" id="IPR050194">
    <property type="entry name" value="Glycosyltransferase_grp1"/>
</dbReference>
<reference evidence="3 4" key="1">
    <citation type="submission" date="2020-04" db="EMBL/GenBank/DDBJ databases">
        <title>Paenibacillus algicola sp. nov., a novel marine bacterium producing alginate lyase.</title>
        <authorList>
            <person name="Huang H."/>
        </authorList>
    </citation>
    <scope>NUCLEOTIDE SEQUENCE [LARGE SCALE GENOMIC DNA]</scope>
    <source>
        <strain evidence="3 4">L7-75</strain>
    </source>
</reference>
<keyword evidence="4" id="KW-1185">Reference proteome</keyword>
<dbReference type="PANTHER" id="PTHR45947:SF14">
    <property type="entry name" value="SLL1723 PROTEIN"/>
    <property type="match status" value="1"/>
</dbReference>
<evidence type="ECO:0000259" key="1">
    <source>
        <dbReference type="Pfam" id="PF00534"/>
    </source>
</evidence>
<dbReference type="GO" id="GO:0016757">
    <property type="term" value="F:glycosyltransferase activity"/>
    <property type="evidence" value="ECO:0007669"/>
    <property type="project" value="InterPro"/>
</dbReference>
<organism evidence="3 4">
    <name type="scientific">Paenibacillus lemnae</name>
    <dbReference type="NCBI Taxonomy" id="1330551"/>
    <lineage>
        <taxon>Bacteria</taxon>
        <taxon>Bacillati</taxon>
        <taxon>Bacillota</taxon>
        <taxon>Bacilli</taxon>
        <taxon>Bacillales</taxon>
        <taxon>Paenibacillaceae</taxon>
        <taxon>Paenibacillus</taxon>
    </lineage>
</organism>
<feature type="domain" description="Glycosyltransferase subfamily 4-like N-terminal" evidence="2">
    <location>
        <begin position="81"/>
        <end position="191"/>
    </location>
</feature>
<accession>A0A848MBK2</accession>
<dbReference type="SUPFAM" id="SSF53756">
    <property type="entry name" value="UDP-Glycosyltransferase/glycogen phosphorylase"/>
    <property type="match status" value="1"/>
</dbReference>
<dbReference type="Proteomes" id="UP000565468">
    <property type="component" value="Unassembled WGS sequence"/>
</dbReference>
<keyword evidence="3" id="KW-0808">Transferase</keyword>
<dbReference type="PANTHER" id="PTHR45947">
    <property type="entry name" value="SULFOQUINOVOSYL TRANSFERASE SQD2"/>
    <property type="match status" value="1"/>
</dbReference>
<protein>
    <submittedName>
        <fullName evidence="3">Glycosyltransferase</fullName>
    </submittedName>
</protein>
<name>A0A848MBK2_PAELE</name>
<dbReference type="AlphaFoldDB" id="A0A848MBK2"/>
<gene>
    <name evidence="3" type="ORF">HII30_17480</name>
</gene>
<comment type="caution">
    <text evidence="3">The sequence shown here is derived from an EMBL/GenBank/DDBJ whole genome shotgun (WGS) entry which is preliminary data.</text>
</comment>
<proteinExistence type="predicted"/>
<dbReference type="InterPro" id="IPR001296">
    <property type="entry name" value="Glyco_trans_1"/>
</dbReference>
<sequence>MKRRGEQILDAKRNILIFRDHLLPPSETFIRAQAEGLLSFRPYYMGSRLVEGIDIEKDARFVVNQGGTLGRFKEIGFKLVGLNWGMAGELQRLQPKLIHAHFGTDAAIVLPLAAKLNIPLITTFHGYDATTKDEYAKKSYYTHRNYVKKRKQLQRNGALFIAVSDFVEKKLLEQGYPPHKVVRHYTGINPQIFQADSSVQRKPIVLFVGRLVEVKGCTYLLQAMQAVQEAIPGVQLVVIGDGPQRGELEHMAQRTLADYRFLGLQSPAEIKAWMNQAQVFCAPSVSVDNGAEEGLGTVFLEASAMGLPVVSFATGGIPEAVKHGQTGLLAPEKNTAALSQHIIALLTNPLLWSRFSEQGRQRVIEHFDLEKQTRQMEDLYQSVLIERSSPRRTLLSDTLGNLF</sequence>
<feature type="domain" description="Glycosyl transferase family 1" evidence="1">
    <location>
        <begin position="193"/>
        <end position="362"/>
    </location>
</feature>
<evidence type="ECO:0000313" key="4">
    <source>
        <dbReference type="Proteomes" id="UP000565468"/>
    </source>
</evidence>
<evidence type="ECO:0000313" key="3">
    <source>
        <dbReference type="EMBL" id="NMO97561.1"/>
    </source>
</evidence>
<dbReference type="Pfam" id="PF00534">
    <property type="entry name" value="Glycos_transf_1"/>
    <property type="match status" value="1"/>
</dbReference>
<dbReference type="Gene3D" id="3.40.50.2000">
    <property type="entry name" value="Glycogen Phosphorylase B"/>
    <property type="match status" value="2"/>
</dbReference>
<dbReference type="Pfam" id="PF13439">
    <property type="entry name" value="Glyco_transf_4"/>
    <property type="match status" value="1"/>
</dbReference>